<sequence>MVLNGLDHLADAAPWLKGRRLGLITSTSGVTRMLTSGIDAIHAQFPLTALFGPEHGVRGDHDAGATVETYTDPATRLPVYSLYRKDSQHMTPEMLDLVDTVIYDIQDIGARFYTYISTLLYVMRDCAAAGKELVVLDRINPLGGKVEGGLLQPGFESFVGAYPLTTRYGLTPGEFARLANEEQHIGCQLHVLPVLGWKREMLFPETGLYWMMP</sequence>
<protein>
    <submittedName>
        <fullName evidence="2">Uncharacterized conserved protein UCP016719</fullName>
    </submittedName>
</protein>
<dbReference type="GO" id="GO:0033922">
    <property type="term" value="F:peptidoglycan beta-N-acetylmuramidase activity"/>
    <property type="evidence" value="ECO:0007669"/>
    <property type="project" value="InterPro"/>
</dbReference>
<evidence type="ECO:0000313" key="2">
    <source>
        <dbReference type="EMBL" id="EKC72154.1"/>
    </source>
</evidence>
<dbReference type="EMBL" id="AJWY01004520">
    <property type="protein sequence ID" value="EKC72154.1"/>
    <property type="molecule type" value="Genomic_DNA"/>
</dbReference>
<feature type="non-terminal residue" evidence="2">
    <location>
        <position position="213"/>
    </location>
</feature>
<gene>
    <name evidence="2" type="ORF">LEA_06890</name>
</gene>
<dbReference type="Pfam" id="PF07075">
    <property type="entry name" value="NamZ_N"/>
    <property type="match status" value="1"/>
</dbReference>
<accession>K1TX39</accession>
<dbReference type="PANTHER" id="PTHR42915">
    <property type="entry name" value="HYPOTHETICAL 460 KDA PROTEIN IN FEUA-SIGW INTERGENIC REGION [PRECURSOR]"/>
    <property type="match status" value="1"/>
</dbReference>
<dbReference type="InterPro" id="IPR008302">
    <property type="entry name" value="NamZ"/>
</dbReference>
<dbReference type="InterPro" id="IPR048502">
    <property type="entry name" value="NamZ_N"/>
</dbReference>
<evidence type="ECO:0000259" key="1">
    <source>
        <dbReference type="Pfam" id="PF07075"/>
    </source>
</evidence>
<reference evidence="2" key="1">
    <citation type="journal article" date="2013" name="Environ. Microbiol.">
        <title>Microbiota from the distal guts of lean and obese adolescents exhibit partial functional redundancy besides clear differences in community structure.</title>
        <authorList>
            <person name="Ferrer M."/>
            <person name="Ruiz A."/>
            <person name="Lanza F."/>
            <person name="Haange S.B."/>
            <person name="Oberbach A."/>
            <person name="Till H."/>
            <person name="Bargiela R."/>
            <person name="Campoy C."/>
            <person name="Segura M.T."/>
            <person name="Richter M."/>
            <person name="von Bergen M."/>
            <person name="Seifert J."/>
            <person name="Suarez A."/>
        </authorList>
    </citation>
    <scope>NUCLEOTIDE SEQUENCE</scope>
</reference>
<comment type="caution">
    <text evidence="2">The sequence shown here is derived from an EMBL/GenBank/DDBJ whole genome shotgun (WGS) entry which is preliminary data.</text>
</comment>
<name>K1TX39_9ZZZZ</name>
<proteinExistence type="predicted"/>
<dbReference type="AlphaFoldDB" id="K1TX39"/>
<dbReference type="PANTHER" id="PTHR42915:SF1">
    <property type="entry name" value="PEPTIDOGLYCAN BETA-N-ACETYLMURAMIDASE NAMZ"/>
    <property type="match status" value="1"/>
</dbReference>
<feature type="domain" description="Peptidoglycan beta-N-acetylmuramidase NamZ N-terminal" evidence="1">
    <location>
        <begin position="22"/>
        <end position="213"/>
    </location>
</feature>
<dbReference type="Gene3D" id="3.40.50.12170">
    <property type="entry name" value="Uncharacterised protein PF07075, DUF1343"/>
    <property type="match status" value="1"/>
</dbReference>
<organism evidence="2">
    <name type="scientific">human gut metagenome</name>
    <dbReference type="NCBI Taxonomy" id="408170"/>
    <lineage>
        <taxon>unclassified sequences</taxon>
        <taxon>metagenomes</taxon>
        <taxon>organismal metagenomes</taxon>
    </lineage>
</organism>